<accession>A0A411HJK6</accession>
<reference evidence="3 4" key="1">
    <citation type="submission" date="2019-01" db="EMBL/GenBank/DDBJ databases">
        <title>Pseudolysobacter antarctica gen. nov., sp. nov., isolated from Fildes Peninsula, Antarctica.</title>
        <authorList>
            <person name="Wei Z."/>
            <person name="Peng F."/>
        </authorList>
    </citation>
    <scope>NUCLEOTIDE SEQUENCE [LARGE SCALE GENOMIC DNA]</scope>
    <source>
        <strain evidence="3 4">AQ6-296</strain>
    </source>
</reference>
<dbReference type="KEGG" id="xbc:ELE36_09565"/>
<keyword evidence="4" id="KW-1185">Reference proteome</keyword>
<feature type="signal peptide" evidence="2">
    <location>
        <begin position="1"/>
        <end position="28"/>
    </location>
</feature>
<feature type="compositionally biased region" description="Polar residues" evidence="1">
    <location>
        <begin position="42"/>
        <end position="53"/>
    </location>
</feature>
<dbReference type="Proteomes" id="UP000291562">
    <property type="component" value="Chromosome"/>
</dbReference>
<evidence type="ECO:0008006" key="5">
    <source>
        <dbReference type="Google" id="ProtNLM"/>
    </source>
</evidence>
<evidence type="ECO:0000313" key="4">
    <source>
        <dbReference type="Proteomes" id="UP000291562"/>
    </source>
</evidence>
<dbReference type="RefSeq" id="WP_129832852.1">
    <property type="nucleotide sequence ID" value="NZ_CP035704.1"/>
</dbReference>
<sequence length="111" mass="11971">MKSTYLPRIIASVAMAATFGVYAGQANADTLATHQLSTVNATNAPSRGMSMSQVEKRYGTPSDKLPVAGGDTALHPPINRWVYPGYTVYFERNIVLTSVALRSNNTDYSGQ</sequence>
<gene>
    <name evidence="3" type="ORF">ELE36_09565</name>
</gene>
<keyword evidence="2" id="KW-0732">Signal</keyword>
<proteinExistence type="predicted"/>
<feature type="chain" id="PRO_5019116145" description="Phosphodiesterase" evidence="2">
    <location>
        <begin position="29"/>
        <end position="111"/>
    </location>
</feature>
<organism evidence="3 4">
    <name type="scientific">Pseudolysobacter antarcticus</name>
    <dbReference type="NCBI Taxonomy" id="2511995"/>
    <lineage>
        <taxon>Bacteria</taxon>
        <taxon>Pseudomonadati</taxon>
        <taxon>Pseudomonadota</taxon>
        <taxon>Gammaproteobacteria</taxon>
        <taxon>Lysobacterales</taxon>
        <taxon>Rhodanobacteraceae</taxon>
        <taxon>Pseudolysobacter</taxon>
    </lineage>
</organism>
<evidence type="ECO:0000256" key="2">
    <source>
        <dbReference type="SAM" id="SignalP"/>
    </source>
</evidence>
<feature type="region of interest" description="Disordered" evidence="1">
    <location>
        <begin position="42"/>
        <end position="71"/>
    </location>
</feature>
<evidence type="ECO:0000313" key="3">
    <source>
        <dbReference type="EMBL" id="QBB70594.1"/>
    </source>
</evidence>
<dbReference type="AlphaFoldDB" id="A0A411HJK6"/>
<name>A0A411HJK6_9GAMM</name>
<dbReference type="EMBL" id="CP035704">
    <property type="protein sequence ID" value="QBB70594.1"/>
    <property type="molecule type" value="Genomic_DNA"/>
</dbReference>
<dbReference type="OrthoDB" id="7063662at2"/>
<protein>
    <recommendedName>
        <fullName evidence="5">Phosphodiesterase</fullName>
    </recommendedName>
</protein>
<evidence type="ECO:0000256" key="1">
    <source>
        <dbReference type="SAM" id="MobiDB-lite"/>
    </source>
</evidence>